<dbReference type="AlphaFoldDB" id="F8FNK0"/>
<dbReference type="Proteomes" id="UP000006620">
    <property type="component" value="Chromosome"/>
</dbReference>
<gene>
    <name evidence="2" type="ordered locus">KNP414_01548</name>
</gene>
<reference evidence="2 3" key="2">
    <citation type="journal article" date="2013" name="Genome Announc.">
        <title>Genome Sequence of Growth-Improving Paenibacillus mucilaginosus Strain KNP414.</title>
        <authorList>
            <person name="Lu J.J."/>
            <person name="Wang J.F."/>
            <person name="Hu X.F."/>
        </authorList>
    </citation>
    <scope>NUCLEOTIDE SEQUENCE [LARGE SCALE GENOMIC DNA]</scope>
    <source>
        <strain evidence="2 3">KNP414</strain>
    </source>
</reference>
<accession>F8FNK0</accession>
<feature type="region of interest" description="Disordered" evidence="1">
    <location>
        <begin position="85"/>
        <end position="104"/>
    </location>
</feature>
<protein>
    <submittedName>
        <fullName evidence="2">Uncharacterized protein</fullName>
    </submittedName>
</protein>
<evidence type="ECO:0000256" key="1">
    <source>
        <dbReference type="SAM" id="MobiDB-lite"/>
    </source>
</evidence>
<evidence type="ECO:0000313" key="2">
    <source>
        <dbReference type="EMBL" id="AEI40112.1"/>
    </source>
</evidence>
<sequence>MTKVKRDLRHIDKNCIRVDGADEEVVVRRRIVLLSAAGVWEGMVMYFMAREGMKGENELGCRNVPVSKSMARFVHFLTGHGGGFGRGRESGEMPVMERSGLAAE</sequence>
<evidence type="ECO:0000313" key="3">
    <source>
        <dbReference type="Proteomes" id="UP000006620"/>
    </source>
</evidence>
<dbReference type="KEGG" id="pms:KNP414_01548"/>
<name>F8FNK0_PAEMK</name>
<organism evidence="2 3">
    <name type="scientific">Paenibacillus mucilaginosus (strain KNP414)</name>
    <dbReference type="NCBI Taxonomy" id="1036673"/>
    <lineage>
        <taxon>Bacteria</taxon>
        <taxon>Bacillati</taxon>
        <taxon>Bacillota</taxon>
        <taxon>Bacilli</taxon>
        <taxon>Bacillales</taxon>
        <taxon>Paenibacillaceae</taxon>
        <taxon>Paenibacillus</taxon>
    </lineage>
</organism>
<dbReference type="RefSeq" id="WP_013915274.1">
    <property type="nucleotide sequence ID" value="NC_015690.1"/>
</dbReference>
<dbReference type="HOGENOM" id="CLU_2247332_0_0_9"/>
<proteinExistence type="predicted"/>
<dbReference type="PATRIC" id="fig|1036673.3.peg.1364"/>
<dbReference type="EMBL" id="CP002869">
    <property type="protein sequence ID" value="AEI40112.1"/>
    <property type="molecule type" value="Genomic_DNA"/>
</dbReference>
<reference evidence="3" key="1">
    <citation type="submission" date="2011-06" db="EMBL/GenBank/DDBJ databases">
        <title>Complete genome sequence of Paenibacillus mucilaginosus KNP414.</title>
        <authorList>
            <person name="Wang J."/>
            <person name="Hu S."/>
            <person name="Hu X."/>
            <person name="Zhang B."/>
            <person name="Dong D."/>
            <person name="Zhang S."/>
            <person name="Zhao K."/>
            <person name="Wu D."/>
        </authorList>
    </citation>
    <scope>NUCLEOTIDE SEQUENCE [LARGE SCALE GENOMIC DNA]</scope>
    <source>
        <strain evidence="3">KNP414</strain>
    </source>
</reference>